<evidence type="ECO:0000313" key="2">
    <source>
        <dbReference type="Proteomes" id="UP001307849"/>
    </source>
</evidence>
<dbReference type="Proteomes" id="UP001307849">
    <property type="component" value="Unassembled WGS sequence"/>
</dbReference>
<reference evidence="1 2" key="1">
    <citation type="submission" date="2019-10" db="EMBL/GenBank/DDBJ databases">
        <authorList>
            <person name="Palmer J.M."/>
        </authorList>
    </citation>
    <scope>NUCLEOTIDE SEQUENCE [LARGE SCALE GENOMIC DNA]</scope>
    <source>
        <strain evidence="1 2">TWF506</strain>
    </source>
</reference>
<keyword evidence="2" id="KW-1185">Reference proteome</keyword>
<name>A0AAN8PQQ2_9PEZI</name>
<accession>A0AAN8PQQ2</accession>
<proteinExistence type="predicted"/>
<dbReference type="AlphaFoldDB" id="A0AAN8PQQ2"/>
<protein>
    <submittedName>
        <fullName evidence="1">Uncharacterized protein</fullName>
    </submittedName>
</protein>
<evidence type="ECO:0000313" key="1">
    <source>
        <dbReference type="EMBL" id="KAK6520107.1"/>
    </source>
</evidence>
<sequence length="94" mass="11020">MCLTHTIHTPCQHTTTTRLQTCKLKRCKKIISTTLLQTLCPQCSYLENEAYAVIAVRALNYWKTCGEDTRKYRGFAKALMLRPVWRFEGQEYED</sequence>
<gene>
    <name evidence="1" type="ORF">TWF506_000394</name>
</gene>
<comment type="caution">
    <text evidence="1">The sequence shown here is derived from an EMBL/GenBank/DDBJ whole genome shotgun (WGS) entry which is preliminary data.</text>
</comment>
<organism evidence="1 2">
    <name type="scientific">Arthrobotrys conoides</name>
    <dbReference type="NCBI Taxonomy" id="74498"/>
    <lineage>
        <taxon>Eukaryota</taxon>
        <taxon>Fungi</taxon>
        <taxon>Dikarya</taxon>
        <taxon>Ascomycota</taxon>
        <taxon>Pezizomycotina</taxon>
        <taxon>Orbiliomycetes</taxon>
        <taxon>Orbiliales</taxon>
        <taxon>Orbiliaceae</taxon>
        <taxon>Arthrobotrys</taxon>
    </lineage>
</organism>
<dbReference type="EMBL" id="JAVHJM010000001">
    <property type="protein sequence ID" value="KAK6520107.1"/>
    <property type="molecule type" value="Genomic_DNA"/>
</dbReference>